<keyword evidence="2" id="KW-1185">Reference proteome</keyword>
<organism evidence="1 2">
    <name type="scientific">Nephila pilipes</name>
    <name type="common">Giant wood spider</name>
    <name type="synonym">Nephila maculata</name>
    <dbReference type="NCBI Taxonomy" id="299642"/>
    <lineage>
        <taxon>Eukaryota</taxon>
        <taxon>Metazoa</taxon>
        <taxon>Ecdysozoa</taxon>
        <taxon>Arthropoda</taxon>
        <taxon>Chelicerata</taxon>
        <taxon>Arachnida</taxon>
        <taxon>Araneae</taxon>
        <taxon>Araneomorphae</taxon>
        <taxon>Entelegynae</taxon>
        <taxon>Araneoidea</taxon>
        <taxon>Nephilidae</taxon>
        <taxon>Nephila</taxon>
    </lineage>
</organism>
<proteinExistence type="predicted"/>
<gene>
    <name evidence="1" type="ORF">NPIL_36461</name>
</gene>
<name>A0A8X6UCH7_NEPPI</name>
<accession>A0A8X6UCH7</accession>
<dbReference type="EMBL" id="BMAW01123683">
    <property type="protein sequence ID" value="GFU04420.1"/>
    <property type="molecule type" value="Genomic_DNA"/>
</dbReference>
<evidence type="ECO:0000313" key="2">
    <source>
        <dbReference type="Proteomes" id="UP000887013"/>
    </source>
</evidence>
<sequence length="91" mass="10416">MLQHSGKTGSVISQKCRDEVLEPYVRYFTGANTMASRIFWSEPEREFMVSLEKQLRSFLHPRNIKARISGGLEFSLNTIIASNKSRCDMST</sequence>
<evidence type="ECO:0000313" key="1">
    <source>
        <dbReference type="EMBL" id="GFU04420.1"/>
    </source>
</evidence>
<dbReference type="Proteomes" id="UP000887013">
    <property type="component" value="Unassembled WGS sequence"/>
</dbReference>
<protein>
    <submittedName>
        <fullName evidence="1">Uncharacterized protein</fullName>
    </submittedName>
</protein>
<reference evidence="1" key="1">
    <citation type="submission" date="2020-08" db="EMBL/GenBank/DDBJ databases">
        <title>Multicomponent nature underlies the extraordinary mechanical properties of spider dragline silk.</title>
        <authorList>
            <person name="Kono N."/>
            <person name="Nakamura H."/>
            <person name="Mori M."/>
            <person name="Yoshida Y."/>
            <person name="Ohtoshi R."/>
            <person name="Malay A.D."/>
            <person name="Moran D.A.P."/>
            <person name="Tomita M."/>
            <person name="Numata K."/>
            <person name="Arakawa K."/>
        </authorList>
    </citation>
    <scope>NUCLEOTIDE SEQUENCE</scope>
</reference>
<comment type="caution">
    <text evidence="1">The sequence shown here is derived from an EMBL/GenBank/DDBJ whole genome shotgun (WGS) entry which is preliminary data.</text>
</comment>
<dbReference type="AlphaFoldDB" id="A0A8X6UCH7"/>